<dbReference type="CDD" id="cd02440">
    <property type="entry name" value="AdoMet_MTases"/>
    <property type="match status" value="1"/>
</dbReference>
<keyword evidence="3" id="KW-1185">Reference proteome</keyword>
<reference evidence="2" key="2">
    <citation type="journal article" date="2021" name="J Anim Sci Technol">
        <title>Complete genome sequence of Paenibacillus konkukensis sp. nov. SK3146 as a potential probiotic strain.</title>
        <authorList>
            <person name="Jung H.I."/>
            <person name="Park S."/>
            <person name="Niu K.M."/>
            <person name="Lee S.W."/>
            <person name="Kothari D."/>
            <person name="Yi K.J."/>
            <person name="Kim S.K."/>
        </authorList>
    </citation>
    <scope>NUCLEOTIDE SEQUENCE</scope>
    <source>
        <strain evidence="2">SK3146</strain>
    </source>
</reference>
<organism evidence="2 3">
    <name type="scientific">Paenibacillus konkukensis</name>
    <dbReference type="NCBI Taxonomy" id="2020716"/>
    <lineage>
        <taxon>Bacteria</taxon>
        <taxon>Bacillati</taxon>
        <taxon>Bacillota</taxon>
        <taxon>Bacilli</taxon>
        <taxon>Bacillales</taxon>
        <taxon>Paenibacillaceae</taxon>
        <taxon>Paenibacillus</taxon>
    </lineage>
</organism>
<dbReference type="InterPro" id="IPR029063">
    <property type="entry name" value="SAM-dependent_MTases_sf"/>
</dbReference>
<protein>
    <submittedName>
        <fullName evidence="2">Methyltransferase YcgJ</fullName>
        <ecNumber evidence="2">2.1.1.-</ecNumber>
    </submittedName>
</protein>
<dbReference type="Pfam" id="PF08241">
    <property type="entry name" value="Methyltransf_11"/>
    <property type="match status" value="1"/>
</dbReference>
<dbReference type="EMBL" id="CP027059">
    <property type="protein sequence ID" value="UQZ87101.1"/>
    <property type="molecule type" value="Genomic_DNA"/>
</dbReference>
<dbReference type="EC" id="2.1.1.-" evidence="2"/>
<dbReference type="PANTHER" id="PTHR42912:SF45">
    <property type="entry name" value="23S RRNA (GUANINE(745)-N(1))-METHYLTRANSFERASE"/>
    <property type="match status" value="1"/>
</dbReference>
<dbReference type="Gene3D" id="3.40.50.150">
    <property type="entry name" value="Vaccinia Virus protein VP39"/>
    <property type="match status" value="1"/>
</dbReference>
<keyword evidence="2" id="KW-0808">Transferase</keyword>
<dbReference type="Proteomes" id="UP001057134">
    <property type="component" value="Chromosome"/>
</dbReference>
<accession>A0ABY4RZT2</accession>
<reference evidence="2" key="1">
    <citation type="submission" date="2018-02" db="EMBL/GenBank/DDBJ databases">
        <authorList>
            <person name="Kim S.-K."/>
            <person name="Jung H.-I."/>
            <person name="Lee S.-W."/>
        </authorList>
    </citation>
    <scope>NUCLEOTIDE SEQUENCE</scope>
    <source>
        <strain evidence="2">SK3146</strain>
    </source>
</reference>
<dbReference type="RefSeq" id="WP_249862589.1">
    <property type="nucleotide sequence ID" value="NZ_CP027059.1"/>
</dbReference>
<sequence>MTMNFHARSNREMYTGRQADPGWVELIGSHVKLTGARAADIGCGGGIYTAALSLLGAESVVGIDFSAAMLEGASAACAKLTNVQFQQGNALALGLPDASLDVVLERALIHHLTKEELADCCREAYRILAPGGTLIVQDRTPQDSLIEGSTEHVRGYFFEKFPKLIAKETGRRHESSAVVQALEAGGFSAVQELPLWETRRRFERFDQFAADIRKRTGRTILHELSDEELVQLTDYIRERTGCEDEQPIEDKDRWTVWIARKH</sequence>
<dbReference type="InterPro" id="IPR013216">
    <property type="entry name" value="Methyltransf_11"/>
</dbReference>
<dbReference type="GO" id="GO:0032259">
    <property type="term" value="P:methylation"/>
    <property type="evidence" value="ECO:0007669"/>
    <property type="project" value="UniProtKB-KW"/>
</dbReference>
<evidence type="ECO:0000313" key="3">
    <source>
        <dbReference type="Proteomes" id="UP001057134"/>
    </source>
</evidence>
<proteinExistence type="predicted"/>
<feature type="domain" description="Methyltransferase type 11" evidence="1">
    <location>
        <begin position="40"/>
        <end position="136"/>
    </location>
</feature>
<dbReference type="SUPFAM" id="SSF53335">
    <property type="entry name" value="S-adenosyl-L-methionine-dependent methyltransferases"/>
    <property type="match status" value="1"/>
</dbReference>
<dbReference type="GO" id="GO:0008168">
    <property type="term" value="F:methyltransferase activity"/>
    <property type="evidence" value="ECO:0007669"/>
    <property type="project" value="UniProtKB-KW"/>
</dbReference>
<keyword evidence="2" id="KW-0489">Methyltransferase</keyword>
<evidence type="ECO:0000313" key="2">
    <source>
        <dbReference type="EMBL" id="UQZ87101.1"/>
    </source>
</evidence>
<dbReference type="PANTHER" id="PTHR42912">
    <property type="entry name" value="METHYLTRANSFERASE"/>
    <property type="match status" value="1"/>
</dbReference>
<dbReference type="InterPro" id="IPR050508">
    <property type="entry name" value="Methyltransf_Superfamily"/>
</dbReference>
<name>A0ABY4RZT2_9BACL</name>
<gene>
    <name evidence="2" type="primary">ycgJ_5</name>
    <name evidence="2" type="ORF">SK3146_06394</name>
</gene>
<evidence type="ECO:0000259" key="1">
    <source>
        <dbReference type="Pfam" id="PF08241"/>
    </source>
</evidence>